<proteinExistence type="predicted"/>
<dbReference type="RefSeq" id="WP_117323541.1">
    <property type="nucleotide sequence ID" value="NZ_QVTD01000011.1"/>
</dbReference>
<keyword evidence="3" id="KW-1185">Reference proteome</keyword>
<evidence type="ECO:0008006" key="4">
    <source>
        <dbReference type="Google" id="ProtNLM"/>
    </source>
</evidence>
<dbReference type="AlphaFoldDB" id="A0A372LB44"/>
<protein>
    <recommendedName>
        <fullName evidence="4">Transporter suffix domain-containing protein</fullName>
    </recommendedName>
</protein>
<dbReference type="Proteomes" id="UP000262939">
    <property type="component" value="Unassembled WGS sequence"/>
</dbReference>
<reference evidence="2 3" key="1">
    <citation type="submission" date="2018-08" db="EMBL/GenBank/DDBJ databases">
        <title>Bacillus chawlae sp. nov., Bacillus glennii sp. nov., and Bacillus saganii sp. nov. Isolated from the Vehicle Assembly Building at Kennedy Space Center where the Viking Spacecraft were Assembled.</title>
        <authorList>
            <person name="Seuylemezian A."/>
            <person name="Vaishampayan P."/>
        </authorList>
    </citation>
    <scope>NUCLEOTIDE SEQUENCE [LARGE SCALE GENOMIC DNA]</scope>
    <source>
        <strain evidence="2 3">V44-8</strain>
    </source>
</reference>
<feature type="transmembrane region" description="Helical" evidence="1">
    <location>
        <begin position="47"/>
        <end position="69"/>
    </location>
</feature>
<organism evidence="2 3">
    <name type="scientific">Peribacillus glennii</name>
    <dbReference type="NCBI Taxonomy" id="2303991"/>
    <lineage>
        <taxon>Bacteria</taxon>
        <taxon>Bacillati</taxon>
        <taxon>Bacillota</taxon>
        <taxon>Bacilli</taxon>
        <taxon>Bacillales</taxon>
        <taxon>Bacillaceae</taxon>
        <taxon>Peribacillus</taxon>
    </lineage>
</organism>
<name>A0A372LB44_9BACI</name>
<dbReference type="NCBIfam" id="NF033684">
    <property type="entry name" value="suffix_2_RND"/>
    <property type="match status" value="1"/>
</dbReference>
<dbReference type="OrthoDB" id="1122717at2"/>
<feature type="transmembrane region" description="Helical" evidence="1">
    <location>
        <begin position="20"/>
        <end position="41"/>
    </location>
</feature>
<sequence>MENEEKQSYTISKTKRNIAIGLVILSTIFYCLILVIPFLPFAVKTKVIISSAFAVIGEITFWIGGFILGKEMVRKYRKKLNPANWFKK</sequence>
<keyword evidence="1" id="KW-0812">Transmembrane</keyword>
<accession>A0A372LB44</accession>
<dbReference type="InterPro" id="IPR047961">
    <property type="entry name" value="Transp_suffix-like"/>
</dbReference>
<keyword evidence="1" id="KW-0472">Membrane</keyword>
<keyword evidence="1" id="KW-1133">Transmembrane helix</keyword>
<evidence type="ECO:0000313" key="3">
    <source>
        <dbReference type="Proteomes" id="UP000262939"/>
    </source>
</evidence>
<gene>
    <name evidence="2" type="ORF">D0466_15995</name>
</gene>
<dbReference type="EMBL" id="QVTD01000011">
    <property type="protein sequence ID" value="RFU62083.1"/>
    <property type="molecule type" value="Genomic_DNA"/>
</dbReference>
<comment type="caution">
    <text evidence="2">The sequence shown here is derived from an EMBL/GenBank/DDBJ whole genome shotgun (WGS) entry which is preliminary data.</text>
</comment>
<evidence type="ECO:0000256" key="1">
    <source>
        <dbReference type="SAM" id="Phobius"/>
    </source>
</evidence>
<evidence type="ECO:0000313" key="2">
    <source>
        <dbReference type="EMBL" id="RFU62083.1"/>
    </source>
</evidence>